<organism evidence="1 2">
    <name type="scientific">Bacillus wiedmannii</name>
    <dbReference type="NCBI Taxonomy" id="1890302"/>
    <lineage>
        <taxon>Bacteria</taxon>
        <taxon>Bacillati</taxon>
        <taxon>Bacillota</taxon>
        <taxon>Bacilli</taxon>
        <taxon>Bacillales</taxon>
        <taxon>Bacillaceae</taxon>
        <taxon>Bacillus</taxon>
        <taxon>Bacillus cereus group</taxon>
    </lineage>
</organism>
<protein>
    <recommendedName>
        <fullName evidence="3">DUF3277 domain-containing protein</fullName>
    </recommendedName>
</protein>
<name>A0AB37YU79_9BACI</name>
<comment type="caution">
    <text evidence="1">The sequence shown here is derived from an EMBL/GenBank/DDBJ whole genome shotgun (WGS) entry which is preliminary data.</text>
</comment>
<reference evidence="1 2" key="1">
    <citation type="submission" date="2016-08" db="EMBL/GenBank/DDBJ databases">
        <authorList>
            <person name="Loux V."/>
            <person name="Rue O."/>
        </authorList>
    </citation>
    <scope>NUCLEOTIDE SEQUENCE [LARGE SCALE GENOMIC DNA]</scope>
    <source>
        <strain evidence="1 2">WSBC_10311</strain>
    </source>
</reference>
<evidence type="ECO:0008006" key="3">
    <source>
        <dbReference type="Google" id="ProtNLM"/>
    </source>
</evidence>
<dbReference type="EMBL" id="FMBG01000016">
    <property type="protein sequence ID" value="SCC45665.1"/>
    <property type="molecule type" value="Genomic_DNA"/>
</dbReference>
<evidence type="ECO:0000313" key="2">
    <source>
        <dbReference type="Proteomes" id="UP000195728"/>
    </source>
</evidence>
<sequence length="132" mass="14386">MEVNSYDPKKVSVIIDGQFMVGFMDGTFVNCEKNEDDVIPHVGAHGDVTFAESADNTATITLTLKHTSSSLPFLRKLAKEKRKFPVQVIDANDSKFKAGGNEARILKTPTTEFGAEVSGVEVPIYVADYSAE</sequence>
<dbReference type="Proteomes" id="UP000195728">
    <property type="component" value="Unassembled WGS sequence"/>
</dbReference>
<dbReference type="InterPro" id="IPR021695">
    <property type="entry name" value="Phage_KPP10_Orf10"/>
</dbReference>
<dbReference type="AlphaFoldDB" id="A0AB37YU79"/>
<gene>
    <name evidence="1" type="ORF">BC10311_03433</name>
</gene>
<dbReference type="NCBIfam" id="NF047581">
    <property type="entry name" value="gp105_phage_fam"/>
    <property type="match status" value="1"/>
</dbReference>
<proteinExistence type="predicted"/>
<accession>A0AB37YU79</accession>
<dbReference type="RefSeq" id="WP_088107250.1">
    <property type="nucleotide sequence ID" value="NZ_FMBG01000016.1"/>
</dbReference>
<evidence type="ECO:0000313" key="1">
    <source>
        <dbReference type="EMBL" id="SCC45665.1"/>
    </source>
</evidence>